<comment type="similarity">
    <text evidence="3">Belongs to the bacterial ribosomal protein bS16 family.</text>
</comment>
<accession>A0A2M6WKT4</accession>
<name>A0A2M6WKT4_9BACT</name>
<dbReference type="GO" id="GO:0003735">
    <property type="term" value="F:structural constituent of ribosome"/>
    <property type="evidence" value="ECO:0007669"/>
    <property type="project" value="InterPro"/>
</dbReference>
<proteinExistence type="inferred from homology"/>
<dbReference type="PANTHER" id="PTHR12919:SF20">
    <property type="entry name" value="SMALL RIBOSOMAL SUBUNIT PROTEIN BS16M"/>
    <property type="match status" value="1"/>
</dbReference>
<dbReference type="GO" id="GO:0015935">
    <property type="term" value="C:small ribosomal subunit"/>
    <property type="evidence" value="ECO:0007669"/>
    <property type="project" value="TreeGrafter"/>
</dbReference>
<feature type="region of interest" description="Disordered" evidence="4">
    <location>
        <begin position="80"/>
        <end position="109"/>
    </location>
</feature>
<reference evidence="6" key="1">
    <citation type="submission" date="2017-09" db="EMBL/GenBank/DDBJ databases">
        <title>Depth-based differentiation of microbial function through sediment-hosted aquifers and enrichment of novel symbionts in the deep terrestrial subsurface.</title>
        <authorList>
            <person name="Probst A.J."/>
            <person name="Ladd B."/>
            <person name="Jarett J.K."/>
            <person name="Geller-Mcgrath D.E."/>
            <person name="Sieber C.M.K."/>
            <person name="Emerson J.B."/>
            <person name="Anantharaman K."/>
            <person name="Thomas B.C."/>
            <person name="Malmstrom R."/>
            <person name="Stieglmeier M."/>
            <person name="Klingl A."/>
            <person name="Woyke T."/>
            <person name="Ryan C.M."/>
            <person name="Banfield J.F."/>
        </authorList>
    </citation>
    <scope>NUCLEOTIDE SEQUENCE [LARGE SCALE GENOMIC DNA]</scope>
</reference>
<dbReference type="HAMAP" id="MF_00385">
    <property type="entry name" value="Ribosomal_bS16"/>
    <property type="match status" value="1"/>
</dbReference>
<dbReference type="GO" id="GO:0006412">
    <property type="term" value="P:translation"/>
    <property type="evidence" value="ECO:0007669"/>
    <property type="project" value="UniProtKB-UniRule"/>
</dbReference>
<dbReference type="InterPro" id="IPR000307">
    <property type="entry name" value="Ribosomal_bS16"/>
</dbReference>
<evidence type="ECO:0000256" key="3">
    <source>
        <dbReference type="HAMAP-Rule" id="MF_00385"/>
    </source>
</evidence>
<evidence type="ECO:0000256" key="2">
    <source>
        <dbReference type="ARBA" id="ARBA00023274"/>
    </source>
</evidence>
<keyword evidence="1 3" id="KW-0689">Ribosomal protein</keyword>
<dbReference type="GO" id="GO:0005737">
    <property type="term" value="C:cytoplasm"/>
    <property type="evidence" value="ECO:0007669"/>
    <property type="project" value="UniProtKB-ARBA"/>
</dbReference>
<gene>
    <name evidence="3 5" type="primary">rpsP</name>
    <name evidence="5" type="ORF">COU06_00265</name>
</gene>
<dbReference type="Gene3D" id="3.30.1320.10">
    <property type="match status" value="1"/>
</dbReference>
<keyword evidence="2 3" id="KW-0687">Ribonucleoprotein</keyword>
<sequence length="109" mass="12415">MVSIRFKRIGKRHQPTYRIVVAKKGSKMNGAYVEDLGFYNPHSKEVGLNTDRVKYWVSVGAQPTDSVHNLFVSQKLIEAEKRRSHKKSKKSEPEAKAEEAVTEEVKTEA</sequence>
<feature type="compositionally biased region" description="Basic and acidic residues" evidence="4">
    <location>
        <begin position="90"/>
        <end position="109"/>
    </location>
</feature>
<evidence type="ECO:0000256" key="4">
    <source>
        <dbReference type="SAM" id="MobiDB-lite"/>
    </source>
</evidence>
<evidence type="ECO:0000313" key="6">
    <source>
        <dbReference type="Proteomes" id="UP000229112"/>
    </source>
</evidence>
<dbReference type="AlphaFoldDB" id="A0A2M6WKT4"/>
<dbReference type="SUPFAM" id="SSF54565">
    <property type="entry name" value="Ribosomal protein S16"/>
    <property type="match status" value="1"/>
</dbReference>
<comment type="caution">
    <text evidence="5">The sequence shown here is derived from an EMBL/GenBank/DDBJ whole genome shotgun (WGS) entry which is preliminary data.</text>
</comment>
<evidence type="ECO:0000256" key="1">
    <source>
        <dbReference type="ARBA" id="ARBA00022980"/>
    </source>
</evidence>
<dbReference type="PANTHER" id="PTHR12919">
    <property type="entry name" value="30S RIBOSOMAL PROTEIN S16"/>
    <property type="match status" value="1"/>
</dbReference>
<dbReference type="Proteomes" id="UP000229112">
    <property type="component" value="Unassembled WGS sequence"/>
</dbReference>
<dbReference type="InterPro" id="IPR023803">
    <property type="entry name" value="Ribosomal_bS16_dom_sf"/>
</dbReference>
<protein>
    <recommendedName>
        <fullName evidence="3">Small ribosomal subunit protein bS16</fullName>
    </recommendedName>
</protein>
<dbReference type="Pfam" id="PF00886">
    <property type="entry name" value="Ribosomal_S16"/>
    <property type="match status" value="1"/>
</dbReference>
<organism evidence="5 6">
    <name type="scientific">Candidatus Harrisonbacteria bacterium CG10_big_fil_rev_8_21_14_0_10_38_8</name>
    <dbReference type="NCBI Taxonomy" id="1974582"/>
    <lineage>
        <taxon>Bacteria</taxon>
        <taxon>Candidatus Harrisoniibacteriota</taxon>
    </lineage>
</organism>
<dbReference type="NCBIfam" id="TIGR00002">
    <property type="entry name" value="S16"/>
    <property type="match status" value="1"/>
</dbReference>
<dbReference type="EMBL" id="PFAY01000002">
    <property type="protein sequence ID" value="PIT93392.1"/>
    <property type="molecule type" value="Genomic_DNA"/>
</dbReference>
<evidence type="ECO:0000313" key="5">
    <source>
        <dbReference type="EMBL" id="PIT93392.1"/>
    </source>
</evidence>